<feature type="transmembrane region" description="Helical" evidence="1">
    <location>
        <begin position="116"/>
        <end position="136"/>
    </location>
</feature>
<evidence type="ECO:0000313" key="2">
    <source>
        <dbReference type="EMBL" id="VYT58165.1"/>
    </source>
</evidence>
<dbReference type="EMBL" id="CACRTL010000003">
    <property type="protein sequence ID" value="VYT58165.1"/>
    <property type="molecule type" value="Genomic_DNA"/>
</dbReference>
<reference evidence="2" key="1">
    <citation type="submission" date="2019-11" db="EMBL/GenBank/DDBJ databases">
        <authorList>
            <person name="Feng L."/>
        </authorList>
    </citation>
    <scope>NUCLEOTIDE SEQUENCE</scope>
    <source>
        <strain evidence="2">CramosumLFYP8</strain>
    </source>
</reference>
<sequence length="379" mass="44669">MNQGIDFNEFVFVKGLISFAMLYFVLKGIERISSDYIEIEKYQKHIKNFIIINFILSFPILNILFVSLLWFSMIGIYGYIFYKACCITYHLNKINQYLSERYTKILIKRVHPRKKTYWLIAIIALIMSIGGITFLSDPIMYRLEDRSVFTNYAIYAYRNDDVIIEYCSIWNESNNKTGTLKTTNTKTVAYPGIYIRDELIEISKQVSIKVNDNSVLPDDTIDITSENDGQHTGYQKLIFDYVYFDNDLEYDYGPYISIVLYDKDGYKPLDMNVNLTKVKSNNYGYRNNEIEIKNLEIDENNVLKKPDIHLKNTNFKILKAYLIQGNHEYQLYYNEEIKNNYISGLPCVIPIKNDNELKIILYDENNKSKTLLYQLELKN</sequence>
<proteinExistence type="predicted"/>
<keyword evidence="1" id="KW-0812">Transmembrane</keyword>
<accession>A0A6N2XUZ3</accession>
<feature type="transmembrane region" description="Helical" evidence="1">
    <location>
        <begin position="12"/>
        <end position="29"/>
    </location>
</feature>
<gene>
    <name evidence="2" type="ORF">CRLFYP8_00678</name>
</gene>
<dbReference type="RefSeq" id="WP_022008128.1">
    <property type="nucleotide sequence ID" value="NZ_CAACVM010000024.1"/>
</dbReference>
<feature type="transmembrane region" description="Helical" evidence="1">
    <location>
        <begin position="76"/>
        <end position="95"/>
    </location>
</feature>
<evidence type="ECO:0000256" key="1">
    <source>
        <dbReference type="SAM" id="Phobius"/>
    </source>
</evidence>
<organism evidence="2">
    <name type="scientific">Thomasclavelia ramosa</name>
    <dbReference type="NCBI Taxonomy" id="1547"/>
    <lineage>
        <taxon>Bacteria</taxon>
        <taxon>Bacillati</taxon>
        <taxon>Bacillota</taxon>
        <taxon>Erysipelotrichia</taxon>
        <taxon>Erysipelotrichales</taxon>
        <taxon>Coprobacillaceae</taxon>
        <taxon>Thomasclavelia</taxon>
    </lineage>
</organism>
<name>A0A6N2XUZ3_9FIRM</name>
<keyword evidence="1" id="KW-0472">Membrane</keyword>
<protein>
    <submittedName>
        <fullName evidence="2">Uncharacterized protein</fullName>
    </submittedName>
</protein>
<dbReference type="AlphaFoldDB" id="A0A6N2XUZ3"/>
<feature type="transmembrane region" description="Helical" evidence="1">
    <location>
        <begin position="50"/>
        <end position="70"/>
    </location>
</feature>
<keyword evidence="1" id="KW-1133">Transmembrane helix</keyword>